<feature type="transmembrane region" description="Helical" evidence="1">
    <location>
        <begin position="12"/>
        <end position="30"/>
    </location>
</feature>
<feature type="transmembrane region" description="Helical" evidence="1">
    <location>
        <begin position="226"/>
        <end position="245"/>
    </location>
</feature>
<evidence type="ECO:0000313" key="3">
    <source>
        <dbReference type="Proteomes" id="UP001207408"/>
    </source>
</evidence>
<protein>
    <submittedName>
        <fullName evidence="2">DUF6427 family protein</fullName>
    </submittedName>
</protein>
<proteinExistence type="predicted"/>
<dbReference type="EMBL" id="JAPDPI010000019">
    <property type="protein sequence ID" value="MCW3806090.1"/>
    <property type="molecule type" value="Genomic_DNA"/>
</dbReference>
<keyword evidence="1" id="KW-0472">Membrane</keyword>
<dbReference type="RefSeq" id="WP_301199462.1">
    <property type="nucleotide sequence ID" value="NZ_JAPDPI010000019.1"/>
</dbReference>
<name>A0AAE3SJT5_9BACT</name>
<feature type="transmembrane region" description="Helical" evidence="1">
    <location>
        <begin position="177"/>
        <end position="197"/>
    </location>
</feature>
<keyword evidence="1" id="KW-0812">Transmembrane</keyword>
<dbReference type="Proteomes" id="UP001207408">
    <property type="component" value="Unassembled WGS sequence"/>
</dbReference>
<dbReference type="AlphaFoldDB" id="A0AAE3SJT5"/>
<feature type="transmembrane region" description="Helical" evidence="1">
    <location>
        <begin position="57"/>
        <end position="77"/>
    </location>
</feature>
<feature type="transmembrane region" description="Helical" evidence="1">
    <location>
        <begin position="281"/>
        <end position="297"/>
    </location>
</feature>
<keyword evidence="1" id="KW-1133">Transmembrane helix</keyword>
<accession>A0AAE3SJT5</accession>
<organism evidence="2 3">
    <name type="scientific">Plebeiibacterium marinum</name>
    <dbReference type="NCBI Taxonomy" id="2992111"/>
    <lineage>
        <taxon>Bacteria</taxon>
        <taxon>Pseudomonadati</taxon>
        <taxon>Bacteroidota</taxon>
        <taxon>Bacteroidia</taxon>
        <taxon>Marinilabiliales</taxon>
        <taxon>Marinilabiliaceae</taxon>
        <taxon>Plebeiibacterium</taxon>
    </lineage>
</organism>
<evidence type="ECO:0000256" key="1">
    <source>
        <dbReference type="SAM" id="Phobius"/>
    </source>
</evidence>
<keyword evidence="3" id="KW-1185">Reference proteome</keyword>
<feature type="transmembrane region" description="Helical" evidence="1">
    <location>
        <begin position="140"/>
        <end position="165"/>
    </location>
</feature>
<comment type="caution">
    <text evidence="2">The sequence shown here is derived from an EMBL/GenBank/DDBJ whole genome shotgun (WGS) entry which is preliminary data.</text>
</comment>
<evidence type="ECO:0000313" key="2">
    <source>
        <dbReference type="EMBL" id="MCW3806090.1"/>
    </source>
</evidence>
<gene>
    <name evidence="2" type="ORF">OM074_10665</name>
</gene>
<feature type="transmembrane region" description="Helical" evidence="1">
    <location>
        <begin position="89"/>
        <end position="120"/>
    </location>
</feature>
<feature type="transmembrane region" description="Helical" evidence="1">
    <location>
        <begin position="304"/>
        <end position="323"/>
    </location>
</feature>
<reference evidence="2" key="1">
    <citation type="submission" date="2022-10" db="EMBL/GenBank/DDBJ databases">
        <authorList>
            <person name="Yu W.X."/>
        </authorList>
    </citation>
    <scope>NUCLEOTIDE SEQUENCE</scope>
    <source>
        <strain evidence="2">D04</strain>
    </source>
</reference>
<sequence>MILKQIHSNKIGAYAFMLLLLITLWVIPFLKNNVVPVNVSGGMPMGDFLYQLNSTKWISLVASFVCILLVSVGITRFNARYGLLNKQSALPAVVFVLLAGSITSIQLLNPVMISSVFIVISLSYLFEAYNYRKTMKECFIAAFALSLGSLFAYKIVLLFPLLIFVMIPLRVLSFKSFLASLIGFVLPWLFVFGYELMWGNMSEYLLLLKPLIVKFSGDFGYTLESFIYFGLIVLLFIASMVTAINELGKKKIFTRKQFVSLIWISVYIVALVPVTGGSVEFITLAAISLSILIAHLINSINSWIWRNIFFFSVVALTVLGQLFL</sequence>
<feature type="transmembrane region" description="Helical" evidence="1">
    <location>
        <begin position="257"/>
        <end position="275"/>
    </location>
</feature>